<feature type="compositionally biased region" description="Basic residues" evidence="8">
    <location>
        <begin position="538"/>
        <end position="551"/>
    </location>
</feature>
<keyword evidence="5 6" id="KW-0482">Metalloprotease</keyword>
<feature type="compositionally biased region" description="Basic and acidic residues" evidence="8">
    <location>
        <begin position="513"/>
        <end position="524"/>
    </location>
</feature>
<evidence type="ECO:0000313" key="11">
    <source>
        <dbReference type="Proteomes" id="UP001153292"/>
    </source>
</evidence>
<accession>A0ABN8B8I3</accession>
<dbReference type="EMBL" id="OU963914">
    <property type="protein sequence ID" value="CAH0402682.1"/>
    <property type="molecule type" value="Genomic_DNA"/>
</dbReference>
<feature type="binding site" evidence="6">
    <location>
        <position position="617"/>
    </location>
    <ligand>
        <name>Zn(2+)</name>
        <dbReference type="ChEBI" id="CHEBI:29105"/>
        <note>catalytic</note>
    </ligand>
</feature>
<dbReference type="SMART" id="SM00235">
    <property type="entry name" value="ZnMc"/>
    <property type="match status" value="2"/>
</dbReference>
<evidence type="ECO:0000259" key="9">
    <source>
        <dbReference type="PROSITE" id="PS51864"/>
    </source>
</evidence>
<evidence type="ECO:0000256" key="6">
    <source>
        <dbReference type="PROSITE-ProRule" id="PRU01211"/>
    </source>
</evidence>
<feature type="binding site" evidence="6">
    <location>
        <position position="627"/>
    </location>
    <ligand>
        <name>Zn(2+)</name>
        <dbReference type="ChEBI" id="CHEBI:29105"/>
        <note>catalytic</note>
    </ligand>
</feature>
<dbReference type="CDD" id="cd04280">
    <property type="entry name" value="ZnMc_astacin_like"/>
    <property type="match status" value="1"/>
</dbReference>
<dbReference type="Pfam" id="PF01400">
    <property type="entry name" value="Astacin"/>
    <property type="match status" value="2"/>
</dbReference>
<dbReference type="PRINTS" id="PR00480">
    <property type="entry name" value="ASTACIN"/>
</dbReference>
<gene>
    <name evidence="10" type="ORF">CHILSU_LOCUS5928</name>
</gene>
<keyword evidence="1 6" id="KW-0645">Protease</keyword>
<sequence>MCRIFNAENDKLQLLQPRSEDRTHYRNRRTKRDVGLMKLGNPVLDDESAKRIENIVDKLYEDLDERVTYRQRILAPSTMPAFEVNKTMRRFNFAPAELIHQTTTPPSGSVKDDHDSPAVPWHKKWKHGIVPYFIDPKTYDAQLGEIITKAFQYFERATCIRLQRLRDKPADEESMQNVEWLYITNPSGIRQCVHSNEKKENIGVQKIVFGYDCLSLGQIVHEIMHVLGFSHEHTRPDRDKYITILWNNVKPGYKKYFEKRTNDQLMNIPYDYLSVLHYPPRAFSKNGQITIMGQVIQDVRLGQREGLSETDVEKVTYIYGHECIERNRQYLLKTCPSVVRATAPLKNVSREDITDYYRDRLWPYGIVNYKLKDKMEFTTEERENIQSVISHIEKETCIRFKDISEEEDNDDRGEADGDRDVEQLADSEGVQKSGTETNGEGAIDNVPYSDDAGQMTGKLTENEGFQKSGSETNSVGAPESPQNSDDVGPVSETGGDIVQLADSDNPGQSGAEGKNDIVKLDSDNGSKSPAIPDNSKSLLRKGNKKKQQKVRLSKIIKPEQLMKPRNAKIYRRHAQNILVLERSSEPGCACPPPGKPFGNAVLKISADCFNSVNDLLHLIVHILGLEHQHNMHDRDDFLHILWDKLTPEIRNEMKDKLPPAASVGFTYDYQSVMHYPWLQIKNGVTNVMYPIWNDGWAMGHWQGLSSIDVQKLNNLYFEQCVERKKQESAH</sequence>
<evidence type="ECO:0000256" key="4">
    <source>
        <dbReference type="ARBA" id="ARBA00022833"/>
    </source>
</evidence>
<reference evidence="10" key="1">
    <citation type="submission" date="2021-12" db="EMBL/GenBank/DDBJ databases">
        <authorList>
            <person name="King R."/>
        </authorList>
    </citation>
    <scope>NUCLEOTIDE SEQUENCE</scope>
</reference>
<feature type="binding site" evidence="6">
    <location>
        <position position="221"/>
    </location>
    <ligand>
        <name>Zn(2+)</name>
        <dbReference type="ChEBI" id="CHEBI:29105"/>
        <note>catalytic</note>
    </ligand>
</feature>
<dbReference type="EC" id="3.4.24.-" evidence="7"/>
<dbReference type="PROSITE" id="PS51864">
    <property type="entry name" value="ASTACIN"/>
    <property type="match status" value="2"/>
</dbReference>
<evidence type="ECO:0000256" key="1">
    <source>
        <dbReference type="ARBA" id="ARBA00022670"/>
    </source>
</evidence>
<evidence type="ECO:0000313" key="10">
    <source>
        <dbReference type="EMBL" id="CAH0402682.1"/>
    </source>
</evidence>
<dbReference type="InterPro" id="IPR006026">
    <property type="entry name" value="Peptidase_Metallo"/>
</dbReference>
<feature type="active site" evidence="6">
    <location>
        <position position="222"/>
    </location>
</feature>
<evidence type="ECO:0000256" key="7">
    <source>
        <dbReference type="RuleBase" id="RU361183"/>
    </source>
</evidence>
<protein>
    <recommendedName>
        <fullName evidence="7">Metalloendopeptidase</fullName>
        <ecNumber evidence="7">3.4.24.-</ecNumber>
    </recommendedName>
</protein>
<dbReference type="InterPro" id="IPR034035">
    <property type="entry name" value="Astacin-like_dom"/>
</dbReference>
<dbReference type="InterPro" id="IPR024079">
    <property type="entry name" value="MetalloPept_cat_dom_sf"/>
</dbReference>
<feature type="region of interest" description="Disordered" evidence="8">
    <location>
        <begin position="400"/>
        <end position="551"/>
    </location>
</feature>
<keyword evidence="2 6" id="KW-0479">Metal-binding</keyword>
<feature type="binding site" evidence="6">
    <location>
        <position position="225"/>
    </location>
    <ligand>
        <name>Zn(2+)</name>
        <dbReference type="ChEBI" id="CHEBI:29105"/>
        <note>catalytic</note>
    </ligand>
</feature>
<evidence type="ECO:0000256" key="2">
    <source>
        <dbReference type="ARBA" id="ARBA00022723"/>
    </source>
</evidence>
<proteinExistence type="predicted"/>
<name>A0ABN8B8I3_CHISP</name>
<evidence type="ECO:0000256" key="3">
    <source>
        <dbReference type="ARBA" id="ARBA00022801"/>
    </source>
</evidence>
<dbReference type="PANTHER" id="PTHR10127">
    <property type="entry name" value="DISCOIDIN, CUB, EGF, LAMININ , AND ZINC METALLOPROTEASE DOMAIN CONTAINING"/>
    <property type="match status" value="1"/>
</dbReference>
<dbReference type="InterPro" id="IPR001506">
    <property type="entry name" value="Peptidase_M12A"/>
</dbReference>
<keyword evidence="11" id="KW-1185">Reference proteome</keyword>
<comment type="caution">
    <text evidence="6">Lacks conserved residue(s) required for the propagation of feature annotation.</text>
</comment>
<dbReference type="SUPFAM" id="SSF55486">
    <property type="entry name" value="Metalloproteases ('zincins'), catalytic domain"/>
    <property type="match status" value="2"/>
</dbReference>
<evidence type="ECO:0000256" key="8">
    <source>
        <dbReference type="SAM" id="MobiDB-lite"/>
    </source>
</evidence>
<dbReference type="Gene3D" id="3.40.390.10">
    <property type="entry name" value="Collagenase (Catalytic Domain)"/>
    <property type="match status" value="3"/>
</dbReference>
<organism evidence="10 11">
    <name type="scientific">Chilo suppressalis</name>
    <name type="common">Asiatic rice borer moth</name>
    <dbReference type="NCBI Taxonomy" id="168631"/>
    <lineage>
        <taxon>Eukaryota</taxon>
        <taxon>Metazoa</taxon>
        <taxon>Ecdysozoa</taxon>
        <taxon>Arthropoda</taxon>
        <taxon>Hexapoda</taxon>
        <taxon>Insecta</taxon>
        <taxon>Pterygota</taxon>
        <taxon>Neoptera</taxon>
        <taxon>Endopterygota</taxon>
        <taxon>Lepidoptera</taxon>
        <taxon>Glossata</taxon>
        <taxon>Ditrysia</taxon>
        <taxon>Pyraloidea</taxon>
        <taxon>Crambidae</taxon>
        <taxon>Crambinae</taxon>
        <taxon>Chilo</taxon>
    </lineage>
</organism>
<feature type="compositionally biased region" description="Basic and acidic residues" evidence="8">
    <location>
        <begin position="412"/>
        <end position="422"/>
    </location>
</feature>
<dbReference type="PANTHER" id="PTHR10127:SF780">
    <property type="entry name" value="METALLOENDOPEPTIDASE"/>
    <property type="match status" value="1"/>
</dbReference>
<keyword evidence="4 6" id="KW-0862">Zinc</keyword>
<dbReference type="Proteomes" id="UP001153292">
    <property type="component" value="Chromosome 21"/>
</dbReference>
<feature type="binding site" evidence="6">
    <location>
        <position position="231"/>
    </location>
    <ligand>
        <name>Zn(2+)</name>
        <dbReference type="ChEBI" id="CHEBI:29105"/>
        <note>catalytic</note>
    </ligand>
</feature>
<keyword evidence="3 6" id="KW-0378">Hydrolase</keyword>
<evidence type="ECO:0000256" key="5">
    <source>
        <dbReference type="ARBA" id="ARBA00023049"/>
    </source>
</evidence>
<feature type="binding site" evidence="6">
    <location>
        <position position="621"/>
    </location>
    <ligand>
        <name>Zn(2+)</name>
        <dbReference type="ChEBI" id="CHEBI:29105"/>
        <note>catalytic</note>
    </ligand>
</feature>
<feature type="compositionally biased region" description="Polar residues" evidence="8">
    <location>
        <begin position="457"/>
        <end position="485"/>
    </location>
</feature>
<feature type="domain" description="Peptidase M12A" evidence="9">
    <location>
        <begin position="117"/>
        <end position="324"/>
    </location>
</feature>
<comment type="cofactor">
    <cofactor evidence="6 7">
        <name>Zn(2+)</name>
        <dbReference type="ChEBI" id="CHEBI:29105"/>
    </cofactor>
    <text evidence="6 7">Binds 1 zinc ion per subunit.</text>
</comment>
<feature type="domain" description="Peptidase M12A" evidence="9">
    <location>
        <begin position="498"/>
        <end position="721"/>
    </location>
</feature>